<dbReference type="OrthoDB" id="3387554at2"/>
<gene>
    <name evidence="3" type="ORF">CFN78_20500</name>
</gene>
<dbReference type="Proteomes" id="UP000242444">
    <property type="component" value="Unassembled WGS sequence"/>
</dbReference>
<accession>A0A263CZC9</accession>
<keyword evidence="2" id="KW-0472">Membrane</keyword>
<evidence type="ECO:0000313" key="4">
    <source>
        <dbReference type="Proteomes" id="UP000242444"/>
    </source>
</evidence>
<organism evidence="3 4">
    <name type="scientific">Amycolatopsis antarctica</name>
    <dbReference type="NCBI Taxonomy" id="1854586"/>
    <lineage>
        <taxon>Bacteria</taxon>
        <taxon>Bacillati</taxon>
        <taxon>Actinomycetota</taxon>
        <taxon>Actinomycetes</taxon>
        <taxon>Pseudonocardiales</taxon>
        <taxon>Pseudonocardiaceae</taxon>
        <taxon>Amycolatopsis</taxon>
    </lineage>
</organism>
<dbReference type="RefSeq" id="WP_094864470.1">
    <property type="nucleotide sequence ID" value="NZ_NKYE01000013.1"/>
</dbReference>
<name>A0A263CZC9_9PSEU</name>
<proteinExistence type="predicted"/>
<dbReference type="NCBIfam" id="NF038083">
    <property type="entry name" value="CU044_5270_fam"/>
    <property type="match status" value="1"/>
</dbReference>
<keyword evidence="4" id="KW-1185">Reference proteome</keyword>
<sequence length="390" mass="41874">MSDRDEQAPASEPRDDAELDRMLGRVRADVPADEDALDRGRATVLAAAAELERADGTVVAGPGTLIRVVPADPEAEPETAGRPRRRRAASLAAVAAAVVVAVALAVAQLPSTEEPGIDTAAAEVLERVAETTSRTGDVPIEPGQYRYTEMLTWRPGTGRTQNGQDVEYRSEVLTRTWVPSDERQEWLQRDNFTGKREIVSGGEEALEIALATEREMDGREVRGRCGDYPDGRTTQPCERYGQVDWSNPTLAWMSSLPTEPAELAERLREDSLSSFADRDYQRLTDATLLLRTGRLPAAQRAALYRVLASVPGLQTAEPQTAPNGRAGIVLSVPAPGAKRCEIIIDPETGEYVGDRVVDLAGGEAGTPGGAVAFHAVRFGVADRIGVEPGG</sequence>
<evidence type="ECO:0008006" key="5">
    <source>
        <dbReference type="Google" id="ProtNLM"/>
    </source>
</evidence>
<dbReference type="EMBL" id="NKYE01000013">
    <property type="protein sequence ID" value="OZM71522.1"/>
    <property type="molecule type" value="Genomic_DNA"/>
</dbReference>
<feature type="transmembrane region" description="Helical" evidence="2">
    <location>
        <begin position="88"/>
        <end position="107"/>
    </location>
</feature>
<reference evidence="3 4" key="1">
    <citation type="submission" date="2017-07" db="EMBL/GenBank/DDBJ databases">
        <title>Amycolatopsis antarcticus sp. nov., isolated from the surface of an Antarcticus brown macroalga.</title>
        <authorList>
            <person name="Wang J."/>
            <person name="Leiva S."/>
            <person name="Huang J."/>
            <person name="Huang Y."/>
        </authorList>
    </citation>
    <scope>NUCLEOTIDE SEQUENCE [LARGE SCALE GENOMIC DNA]</scope>
    <source>
        <strain evidence="3 4">AU-G6</strain>
    </source>
</reference>
<comment type="caution">
    <text evidence="3">The sequence shown here is derived from an EMBL/GenBank/DDBJ whole genome shotgun (WGS) entry which is preliminary data.</text>
</comment>
<dbReference type="InParanoid" id="A0A263CZC9"/>
<dbReference type="AlphaFoldDB" id="A0A263CZC9"/>
<feature type="region of interest" description="Disordered" evidence="1">
    <location>
        <begin position="1"/>
        <end position="24"/>
    </location>
</feature>
<evidence type="ECO:0000256" key="1">
    <source>
        <dbReference type="SAM" id="MobiDB-lite"/>
    </source>
</evidence>
<evidence type="ECO:0000256" key="2">
    <source>
        <dbReference type="SAM" id="Phobius"/>
    </source>
</evidence>
<protein>
    <recommendedName>
        <fullName evidence="5">CU044_5270 family protein</fullName>
    </recommendedName>
</protein>
<keyword evidence="2" id="KW-1133">Transmembrane helix</keyword>
<keyword evidence="2" id="KW-0812">Transmembrane</keyword>
<evidence type="ECO:0000313" key="3">
    <source>
        <dbReference type="EMBL" id="OZM71522.1"/>
    </source>
</evidence>
<dbReference type="InterPro" id="IPR047789">
    <property type="entry name" value="CU044_5270-like"/>
</dbReference>